<dbReference type="SUPFAM" id="SSF53448">
    <property type="entry name" value="Nucleotide-diphospho-sugar transferases"/>
    <property type="match status" value="1"/>
</dbReference>
<organism evidence="2 3">
    <name type="scientific">Candidatus Phocaeicola faecigallinarum</name>
    <dbReference type="NCBI Taxonomy" id="2838732"/>
    <lineage>
        <taxon>Bacteria</taxon>
        <taxon>Pseudomonadati</taxon>
        <taxon>Bacteroidota</taxon>
        <taxon>Bacteroidia</taxon>
        <taxon>Bacteroidales</taxon>
        <taxon>Bacteroidaceae</taxon>
        <taxon>Phocaeicola</taxon>
    </lineage>
</organism>
<evidence type="ECO:0000259" key="1">
    <source>
        <dbReference type="Pfam" id="PF00535"/>
    </source>
</evidence>
<dbReference type="Proteomes" id="UP000783796">
    <property type="component" value="Unassembled WGS sequence"/>
</dbReference>
<dbReference type="Pfam" id="PF00535">
    <property type="entry name" value="Glycos_transf_2"/>
    <property type="match status" value="1"/>
</dbReference>
<dbReference type="InterPro" id="IPR001173">
    <property type="entry name" value="Glyco_trans_2-like"/>
</dbReference>
<keyword evidence="2" id="KW-0328">Glycosyltransferase</keyword>
<dbReference type="InterPro" id="IPR029044">
    <property type="entry name" value="Nucleotide-diphossugar_trans"/>
</dbReference>
<dbReference type="GO" id="GO:0016758">
    <property type="term" value="F:hexosyltransferase activity"/>
    <property type="evidence" value="ECO:0007669"/>
    <property type="project" value="UniProtKB-ARBA"/>
</dbReference>
<dbReference type="EMBL" id="JAHLFW010000037">
    <property type="protein sequence ID" value="MBU3837404.1"/>
    <property type="molecule type" value="Genomic_DNA"/>
</dbReference>
<proteinExistence type="predicted"/>
<dbReference type="AlphaFoldDB" id="A0A948WW96"/>
<feature type="domain" description="Glycosyltransferase 2-like" evidence="1">
    <location>
        <begin position="5"/>
        <end position="139"/>
    </location>
</feature>
<evidence type="ECO:0000313" key="3">
    <source>
        <dbReference type="Proteomes" id="UP000783796"/>
    </source>
</evidence>
<gene>
    <name evidence="2" type="ORF">H9777_03610</name>
</gene>
<comment type="caution">
    <text evidence="2">The sequence shown here is derived from an EMBL/GenBank/DDBJ whole genome shotgun (WGS) entry which is preliminary data.</text>
</comment>
<name>A0A948WW96_9BACT</name>
<dbReference type="EC" id="2.4.-.-" evidence="2"/>
<reference evidence="2" key="1">
    <citation type="journal article" date="2021" name="PeerJ">
        <title>Extensive microbial diversity within the chicken gut microbiome revealed by metagenomics and culture.</title>
        <authorList>
            <person name="Gilroy R."/>
            <person name="Ravi A."/>
            <person name="Getino M."/>
            <person name="Pursley I."/>
            <person name="Horton D.L."/>
            <person name="Alikhan N.F."/>
            <person name="Baker D."/>
            <person name="Gharbi K."/>
            <person name="Hall N."/>
            <person name="Watson M."/>
            <person name="Adriaenssens E.M."/>
            <person name="Foster-Nyarko E."/>
            <person name="Jarju S."/>
            <person name="Secka A."/>
            <person name="Antonio M."/>
            <person name="Oren A."/>
            <person name="Chaudhuri R.R."/>
            <person name="La Ragione R."/>
            <person name="Hildebrand F."/>
            <person name="Pallen M.J."/>
        </authorList>
    </citation>
    <scope>NUCLEOTIDE SEQUENCE</scope>
    <source>
        <strain evidence="2">G4-2901</strain>
    </source>
</reference>
<keyword evidence="2" id="KW-0808">Transferase</keyword>
<reference evidence="2" key="2">
    <citation type="submission" date="2021-04" db="EMBL/GenBank/DDBJ databases">
        <authorList>
            <person name="Gilroy R."/>
        </authorList>
    </citation>
    <scope>NUCLEOTIDE SEQUENCE</scope>
    <source>
        <strain evidence="2">G4-2901</strain>
    </source>
</reference>
<sequence>MKTVSVVMCTYNGEKYLREQLASLAGQSYPVMELIIQDDGSNDETIEIINGYKERHPELNIRLYRNSINLGFNRNFFSAILKAKGDYIACCDQDDIWEACKLEMMIKNIGDASLIFHNSVLFNSKSVIGKLHNRPLCEFPSSINALMIPRSYGHQIMFRKDIQELLIPFATLNLSYDYFIYSLSGVTGKIRYIDTPLVRWRRHESASTYSEKKGEGKIHGYINAVKALFRTLNMNTTRSYFKLYSSIPVADKTARKLADKMSRINIVNFIGICYLCYKHRYELITECSGIKQSLRAFFVPLFFVRDYAQYILRK</sequence>
<dbReference type="PANTHER" id="PTHR22916:SF3">
    <property type="entry name" value="UDP-GLCNAC:BETAGAL BETA-1,3-N-ACETYLGLUCOSAMINYLTRANSFERASE-LIKE PROTEIN 1"/>
    <property type="match status" value="1"/>
</dbReference>
<dbReference type="PANTHER" id="PTHR22916">
    <property type="entry name" value="GLYCOSYLTRANSFERASE"/>
    <property type="match status" value="1"/>
</dbReference>
<accession>A0A948WW96</accession>
<protein>
    <submittedName>
        <fullName evidence="2">Glycosyltransferase</fullName>
        <ecNumber evidence="2">2.4.-.-</ecNumber>
    </submittedName>
</protein>
<evidence type="ECO:0000313" key="2">
    <source>
        <dbReference type="EMBL" id="MBU3837404.1"/>
    </source>
</evidence>
<dbReference type="Gene3D" id="3.90.550.10">
    <property type="entry name" value="Spore Coat Polysaccharide Biosynthesis Protein SpsA, Chain A"/>
    <property type="match status" value="1"/>
</dbReference>